<dbReference type="RefSeq" id="WP_190044084.1">
    <property type="nucleotide sequence ID" value="NZ_BNBE01000003.1"/>
</dbReference>
<reference evidence="1" key="1">
    <citation type="journal article" date="2014" name="Int. J. Syst. Evol. Microbiol.">
        <title>Complete genome sequence of Corynebacterium casei LMG S-19264T (=DSM 44701T), isolated from a smear-ripened cheese.</title>
        <authorList>
            <consortium name="US DOE Joint Genome Institute (JGI-PGF)"/>
            <person name="Walter F."/>
            <person name="Albersmeier A."/>
            <person name="Kalinowski J."/>
            <person name="Ruckert C."/>
        </authorList>
    </citation>
    <scope>NUCLEOTIDE SEQUENCE</scope>
    <source>
        <strain evidence="1">JCM 4122</strain>
    </source>
</reference>
<gene>
    <name evidence="1" type="ORF">GCM10017667_67000</name>
</gene>
<proteinExistence type="predicted"/>
<accession>A0A919BXA2</accession>
<dbReference type="Proteomes" id="UP000632849">
    <property type="component" value="Unassembled WGS sequence"/>
</dbReference>
<dbReference type="AlphaFoldDB" id="A0A919BXA2"/>
<name>A0A919BXA2_STRFL</name>
<protein>
    <submittedName>
        <fullName evidence="1">Uncharacterized protein</fullName>
    </submittedName>
</protein>
<dbReference type="EMBL" id="BNBE01000003">
    <property type="protein sequence ID" value="GHG21958.1"/>
    <property type="molecule type" value="Genomic_DNA"/>
</dbReference>
<comment type="caution">
    <text evidence="1">The sequence shown here is derived from an EMBL/GenBank/DDBJ whole genome shotgun (WGS) entry which is preliminary data.</text>
</comment>
<sequence length="157" mass="17433">MHPFHRFAHQAAERLPGTWAAQPRFYDRRLDQSMDTGRIWTPWDDRPGLAPCLRAALLLGSDGLMLYLVEHRQDRALVCPVVPLGLHEDITDHLPAPPSVAVPLDPVRAAWRITDRVLPHYTAAVADAREAAAYLAARRAHSPAPLPAPLPSPARTR</sequence>
<organism evidence="1 2">
    <name type="scientific">Streptomyces filamentosus</name>
    <name type="common">Streptomyces roseosporus</name>
    <dbReference type="NCBI Taxonomy" id="67294"/>
    <lineage>
        <taxon>Bacteria</taxon>
        <taxon>Bacillati</taxon>
        <taxon>Actinomycetota</taxon>
        <taxon>Actinomycetes</taxon>
        <taxon>Kitasatosporales</taxon>
        <taxon>Streptomycetaceae</taxon>
        <taxon>Streptomyces</taxon>
    </lineage>
</organism>
<evidence type="ECO:0000313" key="2">
    <source>
        <dbReference type="Proteomes" id="UP000632849"/>
    </source>
</evidence>
<keyword evidence="2" id="KW-1185">Reference proteome</keyword>
<reference evidence="1" key="2">
    <citation type="submission" date="2020-09" db="EMBL/GenBank/DDBJ databases">
        <authorList>
            <person name="Sun Q."/>
            <person name="Ohkuma M."/>
        </authorList>
    </citation>
    <scope>NUCLEOTIDE SEQUENCE</scope>
    <source>
        <strain evidence="1">JCM 4122</strain>
    </source>
</reference>
<evidence type="ECO:0000313" key="1">
    <source>
        <dbReference type="EMBL" id="GHG21958.1"/>
    </source>
</evidence>